<accession>A0A6P1MG30</accession>
<evidence type="ECO:0000256" key="3">
    <source>
        <dbReference type="ARBA" id="ARBA00023015"/>
    </source>
</evidence>
<dbReference type="SUPFAM" id="SSF46894">
    <property type="entry name" value="C-terminal effector domain of the bipartite response regulators"/>
    <property type="match status" value="1"/>
</dbReference>
<dbReference type="PROSITE" id="PS51755">
    <property type="entry name" value="OMPR_PHOB"/>
    <property type="match status" value="1"/>
</dbReference>
<protein>
    <submittedName>
        <fullName evidence="10">Response regulator</fullName>
    </submittedName>
</protein>
<dbReference type="SMART" id="SM00448">
    <property type="entry name" value="REC"/>
    <property type="match status" value="1"/>
</dbReference>
<gene>
    <name evidence="10" type="ORF">GT409_11440</name>
</gene>
<dbReference type="Proteomes" id="UP000464954">
    <property type="component" value="Chromosome"/>
</dbReference>
<feature type="modified residue" description="4-aspartylphosphate" evidence="6">
    <location>
        <position position="54"/>
    </location>
</feature>
<dbReference type="GO" id="GO:0000156">
    <property type="term" value="F:phosphorelay response regulator activity"/>
    <property type="evidence" value="ECO:0007669"/>
    <property type="project" value="TreeGrafter"/>
</dbReference>
<evidence type="ECO:0000256" key="7">
    <source>
        <dbReference type="PROSITE-ProRule" id="PRU01091"/>
    </source>
</evidence>
<evidence type="ECO:0000259" key="9">
    <source>
        <dbReference type="PROSITE" id="PS51755"/>
    </source>
</evidence>
<dbReference type="PROSITE" id="PS50110">
    <property type="entry name" value="RESPONSE_REGULATORY"/>
    <property type="match status" value="1"/>
</dbReference>
<evidence type="ECO:0000256" key="5">
    <source>
        <dbReference type="ARBA" id="ARBA00023163"/>
    </source>
</evidence>
<dbReference type="Pfam" id="PF00486">
    <property type="entry name" value="Trans_reg_C"/>
    <property type="match status" value="1"/>
</dbReference>
<evidence type="ECO:0000259" key="8">
    <source>
        <dbReference type="PROSITE" id="PS50110"/>
    </source>
</evidence>
<dbReference type="GO" id="GO:0032993">
    <property type="term" value="C:protein-DNA complex"/>
    <property type="evidence" value="ECO:0007669"/>
    <property type="project" value="TreeGrafter"/>
</dbReference>
<feature type="domain" description="OmpR/PhoB-type" evidence="9">
    <location>
        <begin position="133"/>
        <end position="229"/>
    </location>
</feature>
<dbReference type="RefSeq" id="WP_160629214.1">
    <property type="nucleotide sequence ID" value="NZ_CP047593.1"/>
</dbReference>
<reference evidence="10 11" key="1">
    <citation type="submission" date="2020-01" db="EMBL/GenBank/DDBJ databases">
        <title>Ponticoccus aerotolerans gen. nov., sp. nov., an anaerobic bacterium and proposal of Ponticoccusceae fam. nov., Ponticoccusles ord. nov. and Ponticoccuse classis nov. in the phylum Kiritimatiellaeota.</title>
        <authorList>
            <person name="Zhou L.Y."/>
            <person name="Du Z.J."/>
        </authorList>
    </citation>
    <scope>NUCLEOTIDE SEQUENCE [LARGE SCALE GENOMIC DNA]</scope>
    <source>
        <strain evidence="10 11">S-5007</strain>
    </source>
</reference>
<dbReference type="Gene3D" id="6.10.250.690">
    <property type="match status" value="1"/>
</dbReference>
<dbReference type="CDD" id="cd00383">
    <property type="entry name" value="trans_reg_C"/>
    <property type="match status" value="1"/>
</dbReference>
<evidence type="ECO:0000313" key="11">
    <source>
        <dbReference type="Proteomes" id="UP000464954"/>
    </source>
</evidence>
<dbReference type="InterPro" id="IPR016032">
    <property type="entry name" value="Sig_transdc_resp-reg_C-effctor"/>
</dbReference>
<dbReference type="AlphaFoldDB" id="A0A6P1MG30"/>
<evidence type="ECO:0000256" key="4">
    <source>
        <dbReference type="ARBA" id="ARBA00023125"/>
    </source>
</evidence>
<feature type="domain" description="Response regulatory" evidence="8">
    <location>
        <begin position="5"/>
        <end position="121"/>
    </location>
</feature>
<proteinExistence type="predicted"/>
<dbReference type="FunFam" id="3.40.50.2300:FF:000001">
    <property type="entry name" value="DNA-binding response regulator PhoB"/>
    <property type="match status" value="1"/>
</dbReference>
<keyword evidence="11" id="KW-1185">Reference proteome</keyword>
<dbReference type="SUPFAM" id="SSF52172">
    <property type="entry name" value="CheY-like"/>
    <property type="match status" value="1"/>
</dbReference>
<organism evidence="10 11">
    <name type="scientific">Tichowtungia aerotolerans</name>
    <dbReference type="NCBI Taxonomy" id="2697043"/>
    <lineage>
        <taxon>Bacteria</taxon>
        <taxon>Pseudomonadati</taxon>
        <taxon>Kiritimatiellota</taxon>
        <taxon>Tichowtungiia</taxon>
        <taxon>Tichowtungiales</taxon>
        <taxon>Tichowtungiaceae</taxon>
        <taxon>Tichowtungia</taxon>
    </lineage>
</organism>
<evidence type="ECO:0000313" key="10">
    <source>
        <dbReference type="EMBL" id="QHI70035.1"/>
    </source>
</evidence>
<evidence type="ECO:0000256" key="6">
    <source>
        <dbReference type="PROSITE-ProRule" id="PRU00169"/>
    </source>
</evidence>
<feature type="DNA-binding region" description="OmpR/PhoB-type" evidence="7">
    <location>
        <begin position="133"/>
        <end position="229"/>
    </location>
</feature>
<keyword evidence="4 7" id="KW-0238">DNA-binding</keyword>
<dbReference type="SMART" id="SM00862">
    <property type="entry name" value="Trans_reg_C"/>
    <property type="match status" value="1"/>
</dbReference>
<dbReference type="InterPro" id="IPR039420">
    <property type="entry name" value="WalR-like"/>
</dbReference>
<dbReference type="GO" id="GO:0000976">
    <property type="term" value="F:transcription cis-regulatory region binding"/>
    <property type="evidence" value="ECO:0007669"/>
    <property type="project" value="TreeGrafter"/>
</dbReference>
<dbReference type="InterPro" id="IPR001789">
    <property type="entry name" value="Sig_transdc_resp-reg_receiver"/>
</dbReference>
<keyword evidence="2" id="KW-0902">Two-component regulatory system</keyword>
<dbReference type="GO" id="GO:0006355">
    <property type="term" value="P:regulation of DNA-templated transcription"/>
    <property type="evidence" value="ECO:0007669"/>
    <property type="project" value="InterPro"/>
</dbReference>
<dbReference type="KEGG" id="taer:GT409_11440"/>
<keyword evidence="1 6" id="KW-0597">Phosphoprotein</keyword>
<dbReference type="InterPro" id="IPR036388">
    <property type="entry name" value="WH-like_DNA-bd_sf"/>
</dbReference>
<dbReference type="Gene3D" id="1.10.10.10">
    <property type="entry name" value="Winged helix-like DNA-binding domain superfamily/Winged helix DNA-binding domain"/>
    <property type="match status" value="1"/>
</dbReference>
<dbReference type="InterPro" id="IPR001867">
    <property type="entry name" value="OmpR/PhoB-type_DNA-bd"/>
</dbReference>
<keyword evidence="3" id="KW-0805">Transcription regulation</keyword>
<sequence length="230" mass="26227">MTKTNILIVEDEEDIRELVKYNLHRENFGVLEAGSGEEGLTMVERMTPDLVLLDLMLPGKDGLEICRILKRDERTQDIPVVMMTARGEESDIVTGLELGAEDYIVKPFSPKVLAARVKAVLRRHASAPELAPEDVLRIHDMVIHPGRHEVLVKERPVDLTATEFRILHFLARRPGWVFTRYQIVDAVHGEDYPVTERSVDVQIVGLRRKLKRAGSNIETVRGIGYRFRDK</sequence>
<dbReference type="PANTHER" id="PTHR48111:SF40">
    <property type="entry name" value="PHOSPHATE REGULON TRANSCRIPTIONAL REGULATORY PROTEIN PHOB"/>
    <property type="match status" value="1"/>
</dbReference>
<keyword evidence="5" id="KW-0804">Transcription</keyword>
<name>A0A6P1MG30_9BACT</name>
<dbReference type="EMBL" id="CP047593">
    <property type="protein sequence ID" value="QHI70035.1"/>
    <property type="molecule type" value="Genomic_DNA"/>
</dbReference>
<dbReference type="Gene3D" id="3.40.50.2300">
    <property type="match status" value="1"/>
</dbReference>
<evidence type="ECO:0000256" key="1">
    <source>
        <dbReference type="ARBA" id="ARBA00022553"/>
    </source>
</evidence>
<evidence type="ECO:0000256" key="2">
    <source>
        <dbReference type="ARBA" id="ARBA00023012"/>
    </source>
</evidence>
<dbReference type="PANTHER" id="PTHR48111">
    <property type="entry name" value="REGULATOR OF RPOS"/>
    <property type="match status" value="1"/>
</dbReference>
<dbReference type="Pfam" id="PF00072">
    <property type="entry name" value="Response_reg"/>
    <property type="match status" value="1"/>
</dbReference>
<dbReference type="GO" id="GO:0005829">
    <property type="term" value="C:cytosol"/>
    <property type="evidence" value="ECO:0007669"/>
    <property type="project" value="TreeGrafter"/>
</dbReference>
<dbReference type="InterPro" id="IPR011006">
    <property type="entry name" value="CheY-like_superfamily"/>
</dbReference>